<sequence length="34" mass="3724">MTCHLPRPHPATLRAGRGGHRLLGAPHLHPLCLH</sequence>
<dbReference type="EMBL" id="CYRY02015607">
    <property type="protein sequence ID" value="VCW85537.1"/>
    <property type="molecule type" value="Genomic_DNA"/>
</dbReference>
<evidence type="ECO:0000313" key="2">
    <source>
        <dbReference type="EMBL" id="VCW85537.1"/>
    </source>
</evidence>
<dbReference type="AlphaFoldDB" id="A0A9X9LTH5"/>
<accession>A0A9X9LTH5</accession>
<proteinExistence type="predicted"/>
<reference evidence="2 3" key="1">
    <citation type="submission" date="2018-10" db="EMBL/GenBank/DDBJ databases">
        <authorList>
            <person name="Ekblom R."/>
            <person name="Jareborg N."/>
        </authorList>
    </citation>
    <scope>NUCLEOTIDE SEQUENCE [LARGE SCALE GENOMIC DNA]</scope>
    <source>
        <tissue evidence="2">Muscle</tissue>
    </source>
</reference>
<evidence type="ECO:0000313" key="3">
    <source>
        <dbReference type="Proteomes" id="UP000269945"/>
    </source>
</evidence>
<feature type="region of interest" description="Disordered" evidence="1">
    <location>
        <begin position="1"/>
        <end position="20"/>
    </location>
</feature>
<organism evidence="2 3">
    <name type="scientific">Gulo gulo</name>
    <name type="common">Wolverine</name>
    <name type="synonym">Gluton</name>
    <dbReference type="NCBI Taxonomy" id="48420"/>
    <lineage>
        <taxon>Eukaryota</taxon>
        <taxon>Metazoa</taxon>
        <taxon>Chordata</taxon>
        <taxon>Craniata</taxon>
        <taxon>Vertebrata</taxon>
        <taxon>Euteleostomi</taxon>
        <taxon>Mammalia</taxon>
        <taxon>Eutheria</taxon>
        <taxon>Laurasiatheria</taxon>
        <taxon>Carnivora</taxon>
        <taxon>Caniformia</taxon>
        <taxon>Musteloidea</taxon>
        <taxon>Mustelidae</taxon>
        <taxon>Guloninae</taxon>
        <taxon>Gulo</taxon>
    </lineage>
</organism>
<dbReference type="Proteomes" id="UP000269945">
    <property type="component" value="Unassembled WGS sequence"/>
</dbReference>
<protein>
    <submittedName>
        <fullName evidence="2">Uncharacterized protein</fullName>
    </submittedName>
</protein>
<evidence type="ECO:0000256" key="1">
    <source>
        <dbReference type="SAM" id="MobiDB-lite"/>
    </source>
</evidence>
<keyword evidence="3" id="KW-1185">Reference proteome</keyword>
<gene>
    <name evidence="2" type="ORF">BN2614_LOCUS2</name>
</gene>
<name>A0A9X9LTH5_GULGU</name>
<comment type="caution">
    <text evidence="2">The sequence shown here is derived from an EMBL/GenBank/DDBJ whole genome shotgun (WGS) entry which is preliminary data.</text>
</comment>